<dbReference type="PANTHER" id="PTHR45674">
    <property type="entry name" value="DNA LIGASE 1/3 FAMILY MEMBER"/>
    <property type="match status" value="1"/>
</dbReference>
<dbReference type="Pfam" id="PF01068">
    <property type="entry name" value="DNA_ligase_A_M"/>
    <property type="match status" value="1"/>
</dbReference>
<dbReference type="Gene3D" id="3.30.470.30">
    <property type="entry name" value="DNA ligase/mRNA capping enzyme"/>
    <property type="match status" value="1"/>
</dbReference>
<dbReference type="NCBIfam" id="TIGR02779">
    <property type="entry name" value="NHEJ_ligase_lig"/>
    <property type="match status" value="1"/>
</dbReference>
<keyword evidence="3 7" id="KW-0436">Ligase</keyword>
<feature type="region of interest" description="Disordered" evidence="5">
    <location>
        <begin position="1"/>
        <end position="52"/>
    </location>
</feature>
<evidence type="ECO:0000256" key="4">
    <source>
        <dbReference type="ARBA" id="ARBA00034003"/>
    </source>
</evidence>
<dbReference type="STRING" id="1211777.BN77_3921"/>
<dbReference type="EC" id="6.5.1.1" evidence="2"/>
<evidence type="ECO:0000259" key="6">
    <source>
        <dbReference type="PROSITE" id="PS50160"/>
    </source>
</evidence>
<comment type="catalytic activity">
    <reaction evidence="4">
        <text>ATP + (deoxyribonucleotide)n-3'-hydroxyl + 5'-phospho-(deoxyribonucleotide)m = (deoxyribonucleotide)n+m + AMP + diphosphate.</text>
        <dbReference type="EC" id="6.5.1.1"/>
    </reaction>
</comment>
<dbReference type="Proteomes" id="UP000009319">
    <property type="component" value="Unassembled WGS sequence"/>
</dbReference>
<dbReference type="Pfam" id="PF04679">
    <property type="entry name" value="DNA_ligase_A_C"/>
    <property type="match status" value="1"/>
</dbReference>
<dbReference type="Gene3D" id="3.30.1490.70">
    <property type="match status" value="1"/>
</dbReference>
<dbReference type="CDD" id="cd07971">
    <property type="entry name" value="OBF_DNA_ligase_LigD"/>
    <property type="match status" value="1"/>
</dbReference>
<keyword evidence="8" id="KW-1185">Reference proteome</keyword>
<comment type="similarity">
    <text evidence="1">Belongs to the ATP-dependent DNA ligase family.</text>
</comment>
<evidence type="ECO:0000256" key="1">
    <source>
        <dbReference type="ARBA" id="ARBA00007572"/>
    </source>
</evidence>
<dbReference type="InterPro" id="IPR050191">
    <property type="entry name" value="ATP-dep_DNA_ligase"/>
</dbReference>
<dbReference type="InterPro" id="IPR014146">
    <property type="entry name" value="LigD_ligase_dom"/>
</dbReference>
<dbReference type="GO" id="GO:0006310">
    <property type="term" value="P:DNA recombination"/>
    <property type="evidence" value="ECO:0007669"/>
    <property type="project" value="InterPro"/>
</dbReference>
<dbReference type="CDD" id="cd07906">
    <property type="entry name" value="Adenylation_DNA_ligase_LigD_LigC"/>
    <property type="match status" value="1"/>
</dbReference>
<dbReference type="AlphaFoldDB" id="K0PZD8"/>
<dbReference type="SUPFAM" id="SSF56091">
    <property type="entry name" value="DNA ligase/mRNA capping enzyme, catalytic domain"/>
    <property type="match status" value="1"/>
</dbReference>
<dbReference type="SUPFAM" id="SSF50249">
    <property type="entry name" value="Nucleic acid-binding proteins"/>
    <property type="match status" value="1"/>
</dbReference>
<gene>
    <name evidence="7" type="ORF">BN77_3921</name>
</gene>
<dbReference type="HOGENOM" id="CLU_008325_4_2_5"/>
<dbReference type="eggNOG" id="COG1793">
    <property type="taxonomic scope" value="Bacteria"/>
</dbReference>
<dbReference type="InterPro" id="IPR012340">
    <property type="entry name" value="NA-bd_OB-fold"/>
</dbReference>
<dbReference type="GO" id="GO:0006281">
    <property type="term" value="P:DNA repair"/>
    <property type="evidence" value="ECO:0007669"/>
    <property type="project" value="InterPro"/>
</dbReference>
<name>K0PZD8_9HYPH</name>
<evidence type="ECO:0000256" key="5">
    <source>
        <dbReference type="SAM" id="MobiDB-lite"/>
    </source>
</evidence>
<evidence type="ECO:0000313" key="8">
    <source>
        <dbReference type="Proteomes" id="UP000009319"/>
    </source>
</evidence>
<dbReference type="GO" id="GO:0003910">
    <property type="term" value="F:DNA ligase (ATP) activity"/>
    <property type="evidence" value="ECO:0007669"/>
    <property type="project" value="UniProtKB-EC"/>
</dbReference>
<evidence type="ECO:0000256" key="2">
    <source>
        <dbReference type="ARBA" id="ARBA00012727"/>
    </source>
</evidence>
<sequence length="359" mass="40260">MDSTGLLWRNEDMAKSPPSKPLVASEEPVRSRSRKPRDPSQPRLPLDPMPSRVEPCLALSKQRPPRGDEWTYEIKWDGYRICAHLESGRVRILTRGGHDWTHRFPAIEDGVKRLGVGTAILDGEAVVLDEFGRPDFGRLQQSLGGRLGKRLSDVAIMMAFDLLYFDGHDIRSLELSARRYFLKSLLRDEDGAVRLSEEIDGDGNEIFEAAREHGLEGIIAKNKDSTYASGRTGDWIKVKTTQSDSFIIAGYELSGVARAGIGSLVLAARKGNDFVYVGSVGTGFNEQNAEQLRRMLDRLKRKRPSVDYSGRGKNLVWVQPTLIAEIEYRAWTHDGKLRAASYKGLRDIQDNAAIYEIET</sequence>
<organism evidence="7 8">
    <name type="scientific">Rhizobium mesoamericanum STM3625</name>
    <dbReference type="NCBI Taxonomy" id="1211777"/>
    <lineage>
        <taxon>Bacteria</taxon>
        <taxon>Pseudomonadati</taxon>
        <taxon>Pseudomonadota</taxon>
        <taxon>Alphaproteobacteria</taxon>
        <taxon>Hyphomicrobiales</taxon>
        <taxon>Rhizobiaceae</taxon>
        <taxon>Rhizobium/Agrobacterium group</taxon>
        <taxon>Rhizobium</taxon>
    </lineage>
</organism>
<evidence type="ECO:0000256" key="3">
    <source>
        <dbReference type="ARBA" id="ARBA00022598"/>
    </source>
</evidence>
<dbReference type="PROSITE" id="PS50160">
    <property type="entry name" value="DNA_LIGASE_A3"/>
    <property type="match status" value="1"/>
</dbReference>
<feature type="domain" description="ATP-dependent DNA ligase family profile" evidence="6">
    <location>
        <begin position="157"/>
        <end position="262"/>
    </location>
</feature>
<proteinExistence type="inferred from homology"/>
<dbReference type="InterPro" id="IPR012310">
    <property type="entry name" value="DNA_ligase_ATP-dep_cent"/>
</dbReference>
<dbReference type="Gene3D" id="2.40.50.140">
    <property type="entry name" value="Nucleic acid-binding proteins"/>
    <property type="match status" value="1"/>
</dbReference>
<reference evidence="7 8" key="1">
    <citation type="journal article" date="2013" name="Genome Announc.">
        <title>Draft Genome Sequence of Rhizobium mesoamericanum STM3625, a Nitrogen-Fixing Symbiont of Mimosa pudica Isolated in French Guiana (South America).</title>
        <authorList>
            <person name="Moulin L."/>
            <person name="Mornico D."/>
            <person name="Melkonian R."/>
            <person name="Klonowska A."/>
        </authorList>
    </citation>
    <scope>NUCLEOTIDE SEQUENCE [LARGE SCALE GENOMIC DNA]</scope>
    <source>
        <strain evidence="7 8">STM3625</strain>
    </source>
</reference>
<dbReference type="GO" id="GO:0005524">
    <property type="term" value="F:ATP binding"/>
    <property type="evidence" value="ECO:0007669"/>
    <property type="project" value="InterPro"/>
</dbReference>
<dbReference type="PANTHER" id="PTHR45674:SF4">
    <property type="entry name" value="DNA LIGASE 1"/>
    <property type="match status" value="1"/>
</dbReference>
<protein>
    <recommendedName>
        <fullName evidence="2">DNA ligase (ATP)</fullName>
        <ecNumber evidence="2">6.5.1.1</ecNumber>
    </recommendedName>
</protein>
<comment type="caution">
    <text evidence="7">The sequence shown here is derived from an EMBL/GenBank/DDBJ whole genome shotgun (WGS) entry which is preliminary data.</text>
</comment>
<dbReference type="InterPro" id="IPR012309">
    <property type="entry name" value="DNA_ligase_ATP-dep_C"/>
</dbReference>
<dbReference type="EMBL" id="CANI01000027">
    <property type="protein sequence ID" value="CCM76882.1"/>
    <property type="molecule type" value="Genomic_DNA"/>
</dbReference>
<evidence type="ECO:0000313" key="7">
    <source>
        <dbReference type="EMBL" id="CCM76882.1"/>
    </source>
</evidence>
<accession>K0PZD8</accession>